<comment type="caution">
    <text evidence="6">The sequence shown here is derived from an EMBL/GenBank/DDBJ whole genome shotgun (WGS) entry which is preliminary data.</text>
</comment>
<evidence type="ECO:0000313" key="7">
    <source>
        <dbReference type="Proteomes" id="UP000681340"/>
    </source>
</evidence>
<dbReference type="InterPro" id="IPR001867">
    <property type="entry name" value="OmpR/PhoB-type_DNA-bd"/>
</dbReference>
<keyword evidence="1 3" id="KW-0238">DNA-binding</keyword>
<dbReference type="InterPro" id="IPR039420">
    <property type="entry name" value="WalR-like"/>
</dbReference>
<gene>
    <name evidence="6" type="ORF">Aau02nite_20240</name>
</gene>
<dbReference type="SMART" id="SM00448">
    <property type="entry name" value="REC"/>
    <property type="match status" value="1"/>
</dbReference>
<dbReference type="InterPro" id="IPR011006">
    <property type="entry name" value="CheY-like_superfamily"/>
</dbReference>
<dbReference type="Pfam" id="PF00072">
    <property type="entry name" value="Response_reg"/>
    <property type="match status" value="1"/>
</dbReference>
<dbReference type="EMBL" id="BOQL01000018">
    <property type="protein sequence ID" value="GIM65858.1"/>
    <property type="molecule type" value="Genomic_DNA"/>
</dbReference>
<dbReference type="PANTHER" id="PTHR48111">
    <property type="entry name" value="REGULATOR OF RPOS"/>
    <property type="match status" value="1"/>
</dbReference>
<dbReference type="Pfam" id="PF00486">
    <property type="entry name" value="Trans_reg_C"/>
    <property type="match status" value="1"/>
</dbReference>
<proteinExistence type="predicted"/>
<dbReference type="InterPro" id="IPR001789">
    <property type="entry name" value="Sig_transdc_resp-reg_receiver"/>
</dbReference>
<dbReference type="GO" id="GO:0006355">
    <property type="term" value="P:regulation of DNA-templated transcription"/>
    <property type="evidence" value="ECO:0007669"/>
    <property type="project" value="InterPro"/>
</dbReference>
<protein>
    <submittedName>
        <fullName evidence="6">DNA-binding response regulator</fullName>
    </submittedName>
</protein>
<dbReference type="SMART" id="SM00862">
    <property type="entry name" value="Trans_reg_C"/>
    <property type="match status" value="1"/>
</dbReference>
<dbReference type="Gene3D" id="1.10.10.10">
    <property type="entry name" value="Winged helix-like DNA-binding domain superfamily/Winged helix DNA-binding domain"/>
    <property type="match status" value="1"/>
</dbReference>
<evidence type="ECO:0000313" key="6">
    <source>
        <dbReference type="EMBL" id="GIM65858.1"/>
    </source>
</evidence>
<dbReference type="PROSITE" id="PS51755">
    <property type="entry name" value="OMPR_PHOB"/>
    <property type="match status" value="1"/>
</dbReference>
<name>A0A919S6M2_9ACTN</name>
<evidence type="ECO:0000259" key="5">
    <source>
        <dbReference type="PROSITE" id="PS51755"/>
    </source>
</evidence>
<dbReference type="CDD" id="cd00383">
    <property type="entry name" value="trans_reg_C"/>
    <property type="match status" value="1"/>
</dbReference>
<dbReference type="RefSeq" id="WP_212988077.1">
    <property type="nucleotide sequence ID" value="NZ_BAABEA010000009.1"/>
</dbReference>
<organism evidence="6 7">
    <name type="scientific">Actinoplanes auranticolor</name>
    <dbReference type="NCBI Taxonomy" id="47988"/>
    <lineage>
        <taxon>Bacteria</taxon>
        <taxon>Bacillati</taxon>
        <taxon>Actinomycetota</taxon>
        <taxon>Actinomycetes</taxon>
        <taxon>Micromonosporales</taxon>
        <taxon>Micromonosporaceae</taxon>
        <taxon>Actinoplanes</taxon>
    </lineage>
</organism>
<dbReference type="PROSITE" id="PS50110">
    <property type="entry name" value="RESPONSE_REGULATORY"/>
    <property type="match status" value="1"/>
</dbReference>
<keyword evidence="7" id="KW-1185">Reference proteome</keyword>
<comment type="caution">
    <text evidence="2">Lacks conserved residue(s) required for the propagation of feature annotation.</text>
</comment>
<dbReference type="PANTHER" id="PTHR48111:SF36">
    <property type="entry name" value="TRANSCRIPTIONAL REGULATORY PROTEIN CUTR"/>
    <property type="match status" value="1"/>
</dbReference>
<evidence type="ECO:0000256" key="3">
    <source>
        <dbReference type="PROSITE-ProRule" id="PRU01091"/>
    </source>
</evidence>
<dbReference type="AlphaFoldDB" id="A0A919S6M2"/>
<accession>A0A919S6M2</accession>
<evidence type="ECO:0000256" key="2">
    <source>
        <dbReference type="PROSITE-ProRule" id="PRU00169"/>
    </source>
</evidence>
<dbReference type="InterPro" id="IPR036388">
    <property type="entry name" value="WH-like_DNA-bd_sf"/>
</dbReference>
<reference evidence="6" key="1">
    <citation type="submission" date="2021-03" db="EMBL/GenBank/DDBJ databases">
        <title>Whole genome shotgun sequence of Actinoplanes auranticolor NBRC 12245.</title>
        <authorList>
            <person name="Komaki H."/>
            <person name="Tamura T."/>
        </authorList>
    </citation>
    <scope>NUCLEOTIDE SEQUENCE</scope>
    <source>
        <strain evidence="6">NBRC 12245</strain>
    </source>
</reference>
<feature type="DNA-binding region" description="OmpR/PhoB-type" evidence="3">
    <location>
        <begin position="123"/>
        <end position="218"/>
    </location>
</feature>
<feature type="domain" description="OmpR/PhoB-type" evidence="5">
    <location>
        <begin position="123"/>
        <end position="218"/>
    </location>
</feature>
<evidence type="ECO:0000256" key="1">
    <source>
        <dbReference type="ARBA" id="ARBA00023125"/>
    </source>
</evidence>
<dbReference type="SUPFAM" id="SSF52172">
    <property type="entry name" value="CheY-like"/>
    <property type="match status" value="1"/>
</dbReference>
<dbReference type="GO" id="GO:0005829">
    <property type="term" value="C:cytosol"/>
    <property type="evidence" value="ECO:0007669"/>
    <property type="project" value="TreeGrafter"/>
</dbReference>
<dbReference type="Proteomes" id="UP000681340">
    <property type="component" value="Unassembled WGS sequence"/>
</dbReference>
<dbReference type="Gene3D" id="3.40.50.2300">
    <property type="match status" value="1"/>
</dbReference>
<feature type="domain" description="Response regulatory" evidence="4">
    <location>
        <begin position="2"/>
        <end position="115"/>
    </location>
</feature>
<evidence type="ECO:0000259" key="4">
    <source>
        <dbReference type="PROSITE" id="PS50110"/>
    </source>
</evidence>
<dbReference type="GO" id="GO:0000156">
    <property type="term" value="F:phosphorelay response regulator activity"/>
    <property type="evidence" value="ECO:0007669"/>
    <property type="project" value="TreeGrafter"/>
</dbReference>
<dbReference type="GO" id="GO:0032993">
    <property type="term" value="C:protein-DNA complex"/>
    <property type="evidence" value="ECO:0007669"/>
    <property type="project" value="TreeGrafter"/>
</dbReference>
<sequence length="287" mass="30688">MRVLVADDDAGLRAAISAALRAAGIDARTAADLADVDFTLASAAYDGLVLSRSLSGADALDYVARRRQAGWSVPVLFLTDRQSADDRVAALDWGDDLLAKPLDMAELTVRVRSLARRSAVTAEPVLRMGELTMDLQRREARWGDVPLALTAEEFAVLEVLTTRQGLAVARTDLLAHAWDQPSDLTTNVLDVVIARLSRKLAGRALIETVRGAGYRLTTEARERSKVERRLPVPARRLGAGRAFLDGLAGVVSFGLPLHEASSTGLTDKAVANIADAARRVGRAGTGD</sequence>
<dbReference type="GO" id="GO:0000976">
    <property type="term" value="F:transcription cis-regulatory region binding"/>
    <property type="evidence" value="ECO:0007669"/>
    <property type="project" value="TreeGrafter"/>
</dbReference>